<dbReference type="PROSITE" id="PS00065">
    <property type="entry name" value="D_2_HYDROXYACID_DH_1"/>
    <property type="match status" value="1"/>
</dbReference>
<evidence type="ECO:0000259" key="9">
    <source>
        <dbReference type="Pfam" id="PF00389"/>
    </source>
</evidence>
<dbReference type="STRING" id="126957.T1JEE0"/>
<reference evidence="11" key="2">
    <citation type="submission" date="2015-02" db="UniProtKB">
        <authorList>
            <consortium name="EnsemblMetazoa"/>
        </authorList>
    </citation>
    <scope>IDENTIFICATION</scope>
</reference>
<dbReference type="PROSITE" id="PS00670">
    <property type="entry name" value="D_2_HYDROXYACID_DH_2"/>
    <property type="match status" value="1"/>
</dbReference>
<dbReference type="eggNOG" id="KOG0068">
    <property type="taxonomic scope" value="Eukaryota"/>
</dbReference>
<dbReference type="GO" id="GO:0051287">
    <property type="term" value="F:NAD binding"/>
    <property type="evidence" value="ECO:0007669"/>
    <property type="project" value="InterPro"/>
</dbReference>
<evidence type="ECO:0000256" key="2">
    <source>
        <dbReference type="ARBA" id="ARBA00011881"/>
    </source>
</evidence>
<comment type="subunit">
    <text evidence="2">Homotetramer.</text>
</comment>
<keyword evidence="4" id="KW-0597">Phosphoprotein</keyword>
<dbReference type="SUPFAM" id="SSF51735">
    <property type="entry name" value="NAD(P)-binding Rossmann-fold domains"/>
    <property type="match status" value="1"/>
</dbReference>
<dbReference type="EMBL" id="JH432116">
    <property type="status" value="NOT_ANNOTATED_CDS"/>
    <property type="molecule type" value="Genomic_DNA"/>
</dbReference>
<dbReference type="InterPro" id="IPR006139">
    <property type="entry name" value="D-isomer_2_OHA_DH_cat_dom"/>
</dbReference>
<dbReference type="AlphaFoldDB" id="T1JEE0"/>
<feature type="domain" description="D-isomer specific 2-hydroxyacid dehydrogenase catalytic" evidence="9">
    <location>
        <begin position="10"/>
        <end position="98"/>
    </location>
</feature>
<dbReference type="OMA" id="QSFGMKX"/>
<evidence type="ECO:0000313" key="11">
    <source>
        <dbReference type="EnsemblMetazoa" id="SMAR012185-PA"/>
    </source>
</evidence>
<name>T1JEE0_STRMM</name>
<dbReference type="PANTHER" id="PTHR42938:SF22">
    <property type="entry name" value="D-3-PHOSPHOGLYCERATE DEHYDROGENASE"/>
    <property type="match status" value="1"/>
</dbReference>
<comment type="similarity">
    <text evidence="1 8">Belongs to the D-isomer specific 2-hydroxyacid dehydrogenase family.</text>
</comment>
<dbReference type="InterPro" id="IPR029753">
    <property type="entry name" value="D-isomer_DH_CS"/>
</dbReference>
<dbReference type="InterPro" id="IPR006140">
    <property type="entry name" value="D-isomer_DH_NAD-bd"/>
</dbReference>
<evidence type="ECO:0000256" key="7">
    <source>
        <dbReference type="ARBA" id="ARBA00023027"/>
    </source>
</evidence>
<dbReference type="CDD" id="cd12173">
    <property type="entry name" value="PGDH_4"/>
    <property type="match status" value="1"/>
</dbReference>
<accession>T1JEE0</accession>
<dbReference type="InterPro" id="IPR036291">
    <property type="entry name" value="NAD(P)-bd_dom_sf"/>
</dbReference>
<evidence type="ECO:0000259" key="10">
    <source>
        <dbReference type="Pfam" id="PF02826"/>
    </source>
</evidence>
<dbReference type="EnsemblMetazoa" id="SMAR012185-RA">
    <property type="protein sequence ID" value="SMAR012185-PA"/>
    <property type="gene ID" value="SMAR012185"/>
</dbReference>
<evidence type="ECO:0000256" key="8">
    <source>
        <dbReference type="RuleBase" id="RU003719"/>
    </source>
</evidence>
<reference evidence="12" key="1">
    <citation type="submission" date="2011-05" db="EMBL/GenBank/DDBJ databases">
        <authorList>
            <person name="Richards S.R."/>
            <person name="Qu J."/>
            <person name="Jiang H."/>
            <person name="Jhangiani S.N."/>
            <person name="Agravi P."/>
            <person name="Goodspeed R."/>
            <person name="Gross S."/>
            <person name="Mandapat C."/>
            <person name="Jackson L."/>
            <person name="Mathew T."/>
            <person name="Pu L."/>
            <person name="Thornton R."/>
            <person name="Saada N."/>
            <person name="Wilczek-Boney K.B."/>
            <person name="Lee S."/>
            <person name="Kovar C."/>
            <person name="Wu Y."/>
            <person name="Scherer S.E."/>
            <person name="Worley K.C."/>
            <person name="Muzny D.M."/>
            <person name="Gibbs R."/>
        </authorList>
    </citation>
    <scope>NUCLEOTIDE SEQUENCE</scope>
    <source>
        <strain evidence="12">Brora</strain>
    </source>
</reference>
<sequence length="316" mass="35088">MSHSEKRYKVLISDPISQCCIDILKENNIDVTYKPKLPLEEILKEIPEYEILIVRSGTKVTKEVLNVASKLILVGRAGTGVDNVDLDTATRKGVVVMKQCTWRKHNKDIPQACSSMKLSKWERSLFMGTEIHGKTLAIVGLGRVGREVAFRMQAFGMKTIGYDPIVTPEAAKSFGVELFCLEELWPLADFITLHVPLDAQTKHLINDDVFDKCRRGVRVINVARGGIVSEQALLNALQSNKCAGAALDVFAEEPPQNVALIQHPKVICTPHLGANTNEAQLEVSKQMAKQIVEFVNHKALIGVVMVQTVRPHRPHT</sequence>
<dbReference type="PANTHER" id="PTHR42938">
    <property type="entry name" value="FORMATE DEHYDROGENASE 1"/>
    <property type="match status" value="1"/>
</dbReference>
<evidence type="ECO:0000256" key="5">
    <source>
        <dbReference type="ARBA" id="ARBA00022990"/>
    </source>
</evidence>
<keyword evidence="6 8" id="KW-0560">Oxidoreductase</keyword>
<dbReference type="GO" id="GO:0004617">
    <property type="term" value="F:phosphoglycerate dehydrogenase activity"/>
    <property type="evidence" value="ECO:0007669"/>
    <property type="project" value="TreeGrafter"/>
</dbReference>
<dbReference type="Pfam" id="PF00389">
    <property type="entry name" value="2-Hacid_dh"/>
    <property type="match status" value="1"/>
</dbReference>
<dbReference type="SUPFAM" id="SSF52283">
    <property type="entry name" value="Formate/glycerate dehydrogenase catalytic domain-like"/>
    <property type="match status" value="1"/>
</dbReference>
<protein>
    <recommendedName>
        <fullName evidence="3">D-3-phosphoglycerate dehydrogenase</fullName>
    </recommendedName>
</protein>
<keyword evidence="5" id="KW-0007">Acetylation</keyword>
<dbReference type="FunFam" id="3.40.50.720:FF:000021">
    <property type="entry name" value="D-3-phosphoglycerate dehydrogenase"/>
    <property type="match status" value="1"/>
</dbReference>
<dbReference type="Proteomes" id="UP000014500">
    <property type="component" value="Unassembled WGS sequence"/>
</dbReference>
<evidence type="ECO:0000313" key="12">
    <source>
        <dbReference type="Proteomes" id="UP000014500"/>
    </source>
</evidence>
<dbReference type="PhylomeDB" id="T1JEE0"/>
<keyword evidence="7" id="KW-0520">NAD</keyword>
<dbReference type="InterPro" id="IPR029752">
    <property type="entry name" value="D-isomer_DH_CS1"/>
</dbReference>
<evidence type="ECO:0000256" key="3">
    <source>
        <dbReference type="ARBA" id="ARBA00021582"/>
    </source>
</evidence>
<dbReference type="Pfam" id="PF02826">
    <property type="entry name" value="2-Hacid_dh_C"/>
    <property type="match status" value="1"/>
</dbReference>
<dbReference type="HOGENOM" id="CLU_019796_1_3_1"/>
<evidence type="ECO:0000256" key="1">
    <source>
        <dbReference type="ARBA" id="ARBA00005854"/>
    </source>
</evidence>
<evidence type="ECO:0000256" key="6">
    <source>
        <dbReference type="ARBA" id="ARBA00023002"/>
    </source>
</evidence>
<keyword evidence="12" id="KW-1185">Reference proteome</keyword>
<evidence type="ECO:0000256" key="4">
    <source>
        <dbReference type="ARBA" id="ARBA00022553"/>
    </source>
</evidence>
<feature type="domain" description="D-isomer specific 2-hydroxyacid dehydrogenase NAD-binding" evidence="10">
    <location>
        <begin position="105"/>
        <end position="273"/>
    </location>
</feature>
<dbReference type="Gene3D" id="3.40.50.720">
    <property type="entry name" value="NAD(P)-binding Rossmann-like Domain"/>
    <property type="match status" value="2"/>
</dbReference>
<proteinExistence type="inferred from homology"/>
<organism evidence="11 12">
    <name type="scientific">Strigamia maritima</name>
    <name type="common">European centipede</name>
    <name type="synonym">Geophilus maritimus</name>
    <dbReference type="NCBI Taxonomy" id="126957"/>
    <lineage>
        <taxon>Eukaryota</taxon>
        <taxon>Metazoa</taxon>
        <taxon>Ecdysozoa</taxon>
        <taxon>Arthropoda</taxon>
        <taxon>Myriapoda</taxon>
        <taxon>Chilopoda</taxon>
        <taxon>Pleurostigmophora</taxon>
        <taxon>Geophilomorpha</taxon>
        <taxon>Linotaeniidae</taxon>
        <taxon>Strigamia</taxon>
    </lineage>
</organism>